<reference evidence="1" key="1">
    <citation type="submission" date="2018-02" db="EMBL/GenBank/DDBJ databases">
        <title>Rhizophora mucronata_Transcriptome.</title>
        <authorList>
            <person name="Meera S.P."/>
            <person name="Sreeshan A."/>
            <person name="Augustine A."/>
        </authorList>
    </citation>
    <scope>NUCLEOTIDE SEQUENCE</scope>
    <source>
        <tissue evidence="1">Leaf</tissue>
    </source>
</reference>
<proteinExistence type="predicted"/>
<organism evidence="1">
    <name type="scientific">Rhizophora mucronata</name>
    <name type="common">Asiatic mangrove</name>
    <dbReference type="NCBI Taxonomy" id="61149"/>
    <lineage>
        <taxon>Eukaryota</taxon>
        <taxon>Viridiplantae</taxon>
        <taxon>Streptophyta</taxon>
        <taxon>Embryophyta</taxon>
        <taxon>Tracheophyta</taxon>
        <taxon>Spermatophyta</taxon>
        <taxon>Magnoliopsida</taxon>
        <taxon>eudicotyledons</taxon>
        <taxon>Gunneridae</taxon>
        <taxon>Pentapetalae</taxon>
        <taxon>rosids</taxon>
        <taxon>fabids</taxon>
        <taxon>Malpighiales</taxon>
        <taxon>Rhizophoraceae</taxon>
        <taxon>Rhizophora</taxon>
    </lineage>
</organism>
<name>A0A2P2IIW5_RHIMU</name>
<sequence length="27" mass="2977">MVINKNYLWGCMSSLEALGFSKLTNVG</sequence>
<evidence type="ECO:0000313" key="1">
    <source>
        <dbReference type="EMBL" id="MBW81170.1"/>
    </source>
</evidence>
<protein>
    <submittedName>
        <fullName evidence="1">Uncharacterized protein</fullName>
    </submittedName>
</protein>
<dbReference type="EMBL" id="GGEC01000687">
    <property type="protein sequence ID" value="MBW81170.1"/>
    <property type="molecule type" value="Transcribed_RNA"/>
</dbReference>
<accession>A0A2P2IIW5</accession>
<dbReference type="AlphaFoldDB" id="A0A2P2IIW5"/>